<evidence type="ECO:0000259" key="2">
    <source>
        <dbReference type="Pfam" id="PF23774"/>
    </source>
</evidence>
<feature type="region of interest" description="Disordered" evidence="1">
    <location>
        <begin position="862"/>
        <end position="888"/>
    </location>
</feature>
<dbReference type="InterPro" id="IPR036322">
    <property type="entry name" value="WD40_repeat_dom_sf"/>
</dbReference>
<dbReference type="SMART" id="SM00320">
    <property type="entry name" value="WD40"/>
    <property type="match status" value="5"/>
</dbReference>
<feature type="region of interest" description="Disordered" evidence="1">
    <location>
        <begin position="1446"/>
        <end position="1505"/>
    </location>
</feature>
<comment type="caution">
    <text evidence="3">The sequence shown here is derived from an EMBL/GenBank/DDBJ whole genome shotgun (WGS) entry which is preliminary data.</text>
</comment>
<feature type="compositionally biased region" description="Low complexity" evidence="1">
    <location>
        <begin position="1093"/>
        <end position="1103"/>
    </location>
</feature>
<feature type="region of interest" description="Disordered" evidence="1">
    <location>
        <begin position="1048"/>
        <end position="1121"/>
    </location>
</feature>
<dbReference type="Pfam" id="PF23774">
    <property type="entry name" value="TPR_GEMI5"/>
    <property type="match status" value="1"/>
</dbReference>
<sequence>MFLYTNGNAIVCCHHDTLTIERLFSRHTDNVLLLAVDNMSERGAGRLVFSYDASQNAIVWDVLTGNEVARFASASNLTAVAWMRTGAIALGNESGAVILFDPETLEHVSYRTIDQIAVTALAPASDSCTFAIGYQNGSVLVYNLQPKFTVSHNLATSCDPSPIIGLAWHASSVRQKSNMLAVQTYDGDLRVWSVAKAQHNVESAKVVRSLTRPDAPSPGPNWMSWSKNGRIIQFSKGETLSWDVRTKHVTFDIIATHEHVRGLAVYGPGASLFTVGANNTVQQYDLNAPAVMVASVRHPATSLPPSPPMSVEEQRNKAATVASSEYTAFSDFETATSASLAANSESELSTQLDSSMSESDDDYQPPLSRLIYAGQSTVSTRSDLSRTVGATSSASSHISDQTSRSGAGNRSHSRNARSVRSQSAMTEHTLMSTGSSLKLSIQPNKYQQPQVQQQYWTACDRERQFVPPSRTATGTPKSTSEISRRTPRLHRTHNELPQAMNDSNVPDLFKFTRSRLSDVPYQMPPPPRNTHRLTNDDLRRQMLYTIFGWTEDIKELVRDEMNRYPAGSANQILLAKWLGDINPDIITTSSESMTSSDWMLLALSGIGSHASQYKLGRAYMQRLLETGDVHAAATIMIGMGDCNDAIEIYVSHHKYMEALIVAALFFPSVWERQSYLINKWGEWAIQNGRRDLAIRCAACAGMESTEPWTSPSAAQITFPSIHPQRSIAKAPALRLITSFGDADSNIRAQIFHENGGATPLAAGVTPIAVSAIPMGLVGDNDVTTAFLRPSQHSVFNTPSSALPNGRDFSHQRLPYVGEHPQDTLASTGIRRALERGVNVSSMASQSTKSLNDKFQPPTTDFANFPAETSSFPISSSLQQRHKDPSSPVSLTMISDSCNSRNGPRHRIPVEKQLQLVPIKSIATLNSILPEQKDSSNHRYRWPTRRRGPGSVSSSVTSISSATHGTFSDRTRVGDVSDTSDVLDEYISSLEEMNAKVVRLGGTKRHPESNITGQRRPFATILPTHHSPELSATVQEFISDTSATLLPVPIQPHARSYSESRPSSRVSSRSRAVGKHSHESRPFTLEVPRGRNVSRATSSARSPSSPLPYSENGADNQDSDADENGWRALYAHEKLRSQDYPSLHGRSSSHDRLAALPGSVNALDVPSSSIYVPLRKNRAQTGPPPAPSALSLASGIAFESHPPSQHTVREQLDRRQTQSAMANRGDLRELSSNGRAQRKAAAARELEERRMTLVRQALAPSIVHPKNILMERKQALVRKFDVGGQSSDMFINPSNLPTRSQSTEPTGMTGLLAMSSRTRGVFASDSPSNFLATTPKAMRLAETVPREQPSLAAPPRLKELAHLAVLPPPPPPPPPASLSFNHGVKTPPVVYGGHTSGTIEMVMDDGEEESLMEITEQSNIGETESHCSSQSPPSPSIVSVFESQLQFPSRNGHKGGLSNSEISNSSHGPHAPFQKSSERTAISQMPHQQTAYNPHEGTPPLSYPMRDSSHELLTLQQQDLSKRTHTGLRQSDMI</sequence>
<name>A0ABP0D595_9PEZI</name>
<feature type="compositionally biased region" description="Low complexity" evidence="1">
    <location>
        <begin position="1425"/>
        <end position="1436"/>
    </location>
</feature>
<organism evidence="3 4">
    <name type="scientific">Sporothrix epigloea</name>
    <dbReference type="NCBI Taxonomy" id="1892477"/>
    <lineage>
        <taxon>Eukaryota</taxon>
        <taxon>Fungi</taxon>
        <taxon>Dikarya</taxon>
        <taxon>Ascomycota</taxon>
        <taxon>Pezizomycotina</taxon>
        <taxon>Sordariomycetes</taxon>
        <taxon>Sordariomycetidae</taxon>
        <taxon>Ophiostomatales</taxon>
        <taxon>Ophiostomataceae</taxon>
        <taxon>Sporothrix</taxon>
    </lineage>
</organism>
<gene>
    <name evidence="3" type="ORF">SEPCBS57363_000460</name>
</gene>
<dbReference type="InterPro" id="IPR052640">
    <property type="entry name" value="Gemin-5"/>
</dbReference>
<feature type="domain" description="Gem-associated protein 5 TPR" evidence="2">
    <location>
        <begin position="546"/>
        <end position="700"/>
    </location>
</feature>
<feature type="compositionally biased region" description="Low complexity" evidence="1">
    <location>
        <begin position="1054"/>
        <end position="1070"/>
    </location>
</feature>
<dbReference type="InterPro" id="IPR056421">
    <property type="entry name" value="TPR_GEMI5"/>
</dbReference>
<evidence type="ECO:0000256" key="1">
    <source>
        <dbReference type="SAM" id="MobiDB-lite"/>
    </source>
</evidence>
<protein>
    <recommendedName>
        <fullName evidence="2">Gem-associated protein 5 TPR domain-containing protein</fullName>
    </recommendedName>
</protein>
<feature type="compositionally biased region" description="Polar residues" evidence="1">
    <location>
        <begin position="1456"/>
        <end position="1466"/>
    </location>
</feature>
<dbReference type="InterPro" id="IPR015943">
    <property type="entry name" value="WD40/YVTN_repeat-like_dom_sf"/>
</dbReference>
<dbReference type="EMBL" id="CAWUOM010000004">
    <property type="protein sequence ID" value="CAK7263257.1"/>
    <property type="molecule type" value="Genomic_DNA"/>
</dbReference>
<keyword evidence="4" id="KW-1185">Reference proteome</keyword>
<feature type="compositionally biased region" description="Polar residues" evidence="1">
    <location>
        <begin position="388"/>
        <end position="410"/>
    </location>
</feature>
<feature type="compositionally biased region" description="Polar residues" evidence="1">
    <location>
        <begin position="1478"/>
        <end position="1491"/>
    </location>
</feature>
<feature type="compositionally biased region" description="Low complexity" evidence="1">
    <location>
        <begin position="340"/>
        <end position="350"/>
    </location>
</feature>
<dbReference type="SUPFAM" id="SSF50978">
    <property type="entry name" value="WD40 repeat-like"/>
    <property type="match status" value="1"/>
</dbReference>
<feature type="compositionally biased region" description="Polar residues" evidence="1">
    <location>
        <begin position="862"/>
        <end position="878"/>
    </location>
</feature>
<feature type="region of interest" description="Disordered" evidence="1">
    <location>
        <begin position="378"/>
        <end position="425"/>
    </location>
</feature>
<evidence type="ECO:0000313" key="3">
    <source>
        <dbReference type="EMBL" id="CAK7263257.1"/>
    </source>
</evidence>
<feature type="compositionally biased region" description="Low complexity" evidence="1">
    <location>
        <begin position="948"/>
        <end position="960"/>
    </location>
</feature>
<dbReference type="PANTHER" id="PTHR46362">
    <property type="entry name" value="GEM-ASSOCIATED PROTEIN 5"/>
    <property type="match status" value="1"/>
</dbReference>
<feature type="region of interest" description="Disordered" evidence="1">
    <location>
        <begin position="1417"/>
        <end position="1436"/>
    </location>
</feature>
<dbReference type="Gene3D" id="2.130.10.10">
    <property type="entry name" value="YVTN repeat-like/Quinoprotein amine dehydrogenase"/>
    <property type="match status" value="2"/>
</dbReference>
<evidence type="ECO:0000313" key="4">
    <source>
        <dbReference type="Proteomes" id="UP001642501"/>
    </source>
</evidence>
<dbReference type="InterPro" id="IPR001680">
    <property type="entry name" value="WD40_rpt"/>
</dbReference>
<dbReference type="Proteomes" id="UP001642501">
    <property type="component" value="Unassembled WGS sequence"/>
</dbReference>
<accession>A0ABP0D595</accession>
<feature type="region of interest" description="Disordered" evidence="1">
    <location>
        <begin position="340"/>
        <end position="366"/>
    </location>
</feature>
<feature type="region of interest" description="Disordered" evidence="1">
    <location>
        <begin position="298"/>
        <end position="318"/>
    </location>
</feature>
<proteinExistence type="predicted"/>
<reference evidence="3 4" key="1">
    <citation type="submission" date="2024-01" db="EMBL/GenBank/DDBJ databases">
        <authorList>
            <person name="Allen C."/>
            <person name="Tagirdzhanova G."/>
        </authorList>
    </citation>
    <scope>NUCLEOTIDE SEQUENCE [LARGE SCALE GENOMIC DNA]</scope>
    <source>
        <strain evidence="3 4">CBS 573.63</strain>
    </source>
</reference>
<feature type="region of interest" description="Disordered" evidence="1">
    <location>
        <begin position="466"/>
        <end position="486"/>
    </location>
</feature>
<feature type="compositionally biased region" description="Basic residues" evidence="1">
    <location>
        <begin position="937"/>
        <end position="947"/>
    </location>
</feature>
<feature type="compositionally biased region" description="Polar residues" evidence="1">
    <location>
        <begin position="470"/>
        <end position="481"/>
    </location>
</feature>
<dbReference type="PANTHER" id="PTHR46362:SF1">
    <property type="entry name" value="GEM-ASSOCIATED PROTEIN 5"/>
    <property type="match status" value="1"/>
</dbReference>
<feature type="region of interest" description="Disordered" evidence="1">
    <location>
        <begin position="934"/>
        <end position="971"/>
    </location>
</feature>